<dbReference type="InterPro" id="IPR016768">
    <property type="entry name" value="UCP019883"/>
</dbReference>
<name>A0A2R3QED0_9BURK</name>
<keyword evidence="3" id="KW-1185">Reference proteome</keyword>
<dbReference type="PIRSF" id="PIRSF019883">
    <property type="entry name" value="UCP019883"/>
    <property type="match status" value="1"/>
</dbReference>
<keyword evidence="1" id="KW-0812">Transmembrane</keyword>
<accession>A0A2R3QED0</accession>
<feature type="transmembrane region" description="Helical" evidence="1">
    <location>
        <begin position="45"/>
        <end position="62"/>
    </location>
</feature>
<dbReference type="RefSeq" id="WP_106684560.1">
    <property type="nucleotide sequence ID" value="NZ_CP027667.1"/>
</dbReference>
<gene>
    <name evidence="2" type="ORF">C6568_13390</name>
</gene>
<dbReference type="OrthoDB" id="5785537at2"/>
<keyword evidence="1" id="KW-1133">Transmembrane helix</keyword>
<dbReference type="AlphaFoldDB" id="A0A2R3QED0"/>
<keyword evidence="1" id="KW-0472">Membrane</keyword>
<evidence type="ECO:0000313" key="2">
    <source>
        <dbReference type="EMBL" id="AVO50133.1"/>
    </source>
</evidence>
<dbReference type="EMBL" id="CP027667">
    <property type="protein sequence ID" value="AVO50133.1"/>
    <property type="molecule type" value="Genomic_DNA"/>
</dbReference>
<dbReference type="KEGG" id="mela:C6568_13390"/>
<reference evidence="2 3" key="1">
    <citation type="submission" date="2018-03" db="EMBL/GenBank/DDBJ databases">
        <title>Genome sequencing of Melaminivora sp.</title>
        <authorList>
            <person name="Kim S.-J."/>
            <person name="Heo J."/>
            <person name="Ahn J.-H."/>
            <person name="Kwon S.-W."/>
        </authorList>
    </citation>
    <scope>NUCLEOTIDE SEQUENCE [LARGE SCALE GENOMIC DNA]</scope>
    <source>
        <strain evidence="2 3">SC2-9</strain>
    </source>
</reference>
<dbReference type="Pfam" id="PF10993">
    <property type="entry name" value="DUF2818"/>
    <property type="match status" value="1"/>
</dbReference>
<feature type="transmembrane region" description="Helical" evidence="1">
    <location>
        <begin position="6"/>
        <end position="24"/>
    </location>
</feature>
<sequence length="110" mass="12308">MTQTAAIWLVILAAFAAANLPFLNERWLLLGPPVARGGKPFAMRLLELLLLYFIVGALALLIEKRAGQIAPQGWEFYAVTGALFLTLAFPGFVYRYLVRRRGRAMPEEEV</sequence>
<evidence type="ECO:0000313" key="3">
    <source>
        <dbReference type="Proteomes" id="UP000237925"/>
    </source>
</evidence>
<dbReference type="Proteomes" id="UP000237925">
    <property type="component" value="Chromosome"/>
</dbReference>
<proteinExistence type="predicted"/>
<organism evidence="2 3">
    <name type="scientific">Melaminivora suipulveris</name>
    <dbReference type="NCBI Taxonomy" id="2109913"/>
    <lineage>
        <taxon>Bacteria</taxon>
        <taxon>Pseudomonadati</taxon>
        <taxon>Pseudomonadota</taxon>
        <taxon>Betaproteobacteria</taxon>
        <taxon>Burkholderiales</taxon>
        <taxon>Comamonadaceae</taxon>
        <taxon>Melaminivora</taxon>
    </lineage>
</organism>
<evidence type="ECO:0000256" key="1">
    <source>
        <dbReference type="SAM" id="Phobius"/>
    </source>
</evidence>
<feature type="transmembrane region" description="Helical" evidence="1">
    <location>
        <begin position="74"/>
        <end position="97"/>
    </location>
</feature>
<protein>
    <submittedName>
        <fullName evidence="2">DUF2818 domain-containing protein</fullName>
    </submittedName>
</protein>